<sequence>MDVTGAAQSSFERSKFLRSLARAFGGAVLFSLPLMMTMEMWSLGFYLDRTRFVLLLLLTLALLVPLSRVVGFEETHSLTDDLLDALTAWGVGALASVVILLVFGVLEIGSSLHEATGKIALQTVPASLGAILARGQMGGSSSESDAVENDRPGYAVKLLIMLGGAVYFAFNVAPTEEMILISYKMGPWQALALIALSIAMLLAFVFALDFHGGEKLGDDTGPVRLVVRQGLAGYGVAIAVSAYMLWTFGRTEGVSHYHIATMITVLGFPATLGAAAARLIL</sequence>
<feature type="transmembrane region" description="Helical" evidence="1">
    <location>
        <begin position="23"/>
        <end position="46"/>
    </location>
</feature>
<organism evidence="2 3">
    <name type="scientific">Tsuneonella deserti</name>
    <dbReference type="NCBI Taxonomy" id="2035528"/>
    <lineage>
        <taxon>Bacteria</taxon>
        <taxon>Pseudomonadati</taxon>
        <taxon>Pseudomonadota</taxon>
        <taxon>Alphaproteobacteria</taxon>
        <taxon>Sphingomonadales</taxon>
        <taxon>Erythrobacteraceae</taxon>
        <taxon>Tsuneonella</taxon>
    </lineage>
</organism>
<evidence type="ECO:0000256" key="1">
    <source>
        <dbReference type="SAM" id="Phobius"/>
    </source>
</evidence>
<dbReference type="InterPro" id="IPR024464">
    <property type="entry name" value="DUF2391"/>
</dbReference>
<dbReference type="InterPro" id="IPR013416">
    <property type="entry name" value="CHP02587_IM"/>
</dbReference>
<dbReference type="Proteomes" id="UP000619041">
    <property type="component" value="Unassembled WGS sequence"/>
</dbReference>
<name>A0ABQ1S4C9_9SPHN</name>
<evidence type="ECO:0000313" key="2">
    <source>
        <dbReference type="EMBL" id="GGD89156.1"/>
    </source>
</evidence>
<proteinExistence type="predicted"/>
<reference evidence="3" key="1">
    <citation type="journal article" date="2019" name="Int. J. Syst. Evol. Microbiol.">
        <title>The Global Catalogue of Microorganisms (GCM) 10K type strain sequencing project: providing services to taxonomists for standard genome sequencing and annotation.</title>
        <authorList>
            <consortium name="The Broad Institute Genomics Platform"/>
            <consortium name="The Broad Institute Genome Sequencing Center for Infectious Disease"/>
            <person name="Wu L."/>
            <person name="Ma J."/>
        </authorList>
    </citation>
    <scope>NUCLEOTIDE SEQUENCE [LARGE SCALE GENOMIC DNA]</scope>
    <source>
        <strain evidence="3">CGMCC 1.15959</strain>
    </source>
</reference>
<feature type="transmembrane region" description="Helical" evidence="1">
    <location>
        <begin position="52"/>
        <end position="70"/>
    </location>
</feature>
<feature type="transmembrane region" description="Helical" evidence="1">
    <location>
        <begin position="154"/>
        <end position="170"/>
    </location>
</feature>
<feature type="transmembrane region" description="Helical" evidence="1">
    <location>
        <begin position="82"/>
        <end position="103"/>
    </location>
</feature>
<gene>
    <name evidence="2" type="ORF">GCM10011515_06030</name>
</gene>
<dbReference type="RefSeq" id="WP_229658411.1">
    <property type="nucleotide sequence ID" value="NZ_BMKL01000001.1"/>
</dbReference>
<feature type="transmembrane region" description="Helical" evidence="1">
    <location>
        <begin position="190"/>
        <end position="210"/>
    </location>
</feature>
<evidence type="ECO:0000313" key="3">
    <source>
        <dbReference type="Proteomes" id="UP000619041"/>
    </source>
</evidence>
<dbReference type="EMBL" id="BMKL01000001">
    <property type="protein sequence ID" value="GGD89156.1"/>
    <property type="molecule type" value="Genomic_DNA"/>
</dbReference>
<feature type="transmembrane region" description="Helical" evidence="1">
    <location>
        <begin position="255"/>
        <end position="280"/>
    </location>
</feature>
<keyword evidence="1" id="KW-0472">Membrane</keyword>
<keyword evidence="3" id="KW-1185">Reference proteome</keyword>
<feature type="transmembrane region" description="Helical" evidence="1">
    <location>
        <begin position="231"/>
        <end position="249"/>
    </location>
</feature>
<keyword evidence="1" id="KW-0812">Transmembrane</keyword>
<accession>A0ABQ1S4C9</accession>
<protein>
    <submittedName>
        <fullName evidence="2">Membrane protein</fullName>
    </submittedName>
</protein>
<comment type="caution">
    <text evidence="2">The sequence shown here is derived from an EMBL/GenBank/DDBJ whole genome shotgun (WGS) entry which is preliminary data.</text>
</comment>
<dbReference type="Pfam" id="PF09622">
    <property type="entry name" value="DUF2391"/>
    <property type="match status" value="1"/>
</dbReference>
<dbReference type="NCBIfam" id="TIGR02587">
    <property type="entry name" value="TIGR02587 family membrane protein"/>
    <property type="match status" value="1"/>
</dbReference>
<keyword evidence="1" id="KW-1133">Transmembrane helix</keyword>